<feature type="domain" description="Hydantoinase/oxoprolinase N-terminal" evidence="2">
    <location>
        <begin position="10"/>
        <end position="179"/>
    </location>
</feature>
<dbReference type="SUPFAM" id="SSF160991">
    <property type="entry name" value="CV3147-like"/>
    <property type="match status" value="1"/>
</dbReference>
<dbReference type="PANTHER" id="PTHR11365">
    <property type="entry name" value="5-OXOPROLINASE RELATED"/>
    <property type="match status" value="1"/>
</dbReference>
<evidence type="ECO:0000259" key="4">
    <source>
        <dbReference type="Pfam" id="PF20906"/>
    </source>
</evidence>
<dbReference type="Gene3D" id="3.40.1610.10">
    <property type="entry name" value="CV3147-like domain"/>
    <property type="match status" value="1"/>
</dbReference>
<dbReference type="GO" id="GO:0016787">
    <property type="term" value="F:hydrolase activity"/>
    <property type="evidence" value="ECO:0007669"/>
    <property type="project" value="InterPro"/>
</dbReference>
<accession>A0A2J6TTS2</accession>
<dbReference type="InterPro" id="IPR027479">
    <property type="entry name" value="S-Me-THD_N_sf"/>
</dbReference>
<dbReference type="AlphaFoldDB" id="A0A2J6TTS2"/>
<dbReference type="FunFam" id="3.40.1610.10:FF:000001">
    <property type="entry name" value="Hydantoinase, putative"/>
    <property type="match status" value="1"/>
</dbReference>
<dbReference type="InParanoid" id="A0A2J6TTS2"/>
<evidence type="ECO:0000259" key="2">
    <source>
        <dbReference type="Pfam" id="PF05378"/>
    </source>
</evidence>
<dbReference type="InterPro" id="IPR048350">
    <property type="entry name" value="S-Me-THD-like_C"/>
</dbReference>
<dbReference type="InterPro" id="IPR024071">
    <property type="entry name" value="S-Me-THD_C_sf"/>
</dbReference>
<evidence type="ECO:0000313" key="5">
    <source>
        <dbReference type="EMBL" id="PMD66420.1"/>
    </source>
</evidence>
<dbReference type="Pfam" id="PF05378">
    <property type="entry name" value="Hydant_A_N"/>
    <property type="match status" value="1"/>
</dbReference>
<dbReference type="PANTHER" id="PTHR11365:SF10">
    <property type="entry name" value="HYDANTOINASE_OXOPROLINASE"/>
    <property type="match status" value="1"/>
</dbReference>
<gene>
    <name evidence="5" type="ORF">K444DRAFT_639591</name>
</gene>
<reference evidence="5 6" key="1">
    <citation type="submission" date="2016-04" db="EMBL/GenBank/DDBJ databases">
        <title>A degradative enzymes factory behind the ericoid mycorrhizal symbiosis.</title>
        <authorList>
            <consortium name="DOE Joint Genome Institute"/>
            <person name="Martino E."/>
            <person name="Morin E."/>
            <person name="Grelet G."/>
            <person name="Kuo A."/>
            <person name="Kohler A."/>
            <person name="Daghino S."/>
            <person name="Barry K."/>
            <person name="Choi C."/>
            <person name="Cichocki N."/>
            <person name="Clum A."/>
            <person name="Copeland A."/>
            <person name="Hainaut M."/>
            <person name="Haridas S."/>
            <person name="Labutti K."/>
            <person name="Lindquist E."/>
            <person name="Lipzen A."/>
            <person name="Khouja H.-R."/>
            <person name="Murat C."/>
            <person name="Ohm R."/>
            <person name="Olson A."/>
            <person name="Spatafora J."/>
            <person name="Veneault-Fourrey C."/>
            <person name="Henrissat B."/>
            <person name="Grigoriev I."/>
            <person name="Martin F."/>
            <person name="Perotto S."/>
        </authorList>
    </citation>
    <scope>NUCLEOTIDE SEQUENCE [LARGE SCALE GENOMIC DNA]</scope>
    <source>
        <strain evidence="5 6">E</strain>
    </source>
</reference>
<dbReference type="GeneID" id="36592473"/>
<dbReference type="SUPFAM" id="SSF53067">
    <property type="entry name" value="Actin-like ATPase domain"/>
    <property type="match status" value="2"/>
</dbReference>
<dbReference type="EMBL" id="KZ613743">
    <property type="protein sequence ID" value="PMD66420.1"/>
    <property type="molecule type" value="Genomic_DNA"/>
</dbReference>
<dbReference type="RefSeq" id="XP_024743324.1">
    <property type="nucleotide sequence ID" value="XM_024884396.1"/>
</dbReference>
<evidence type="ECO:0000313" key="6">
    <source>
        <dbReference type="Proteomes" id="UP000235371"/>
    </source>
</evidence>
<organism evidence="5 6">
    <name type="scientific">Hyaloscypha bicolor E</name>
    <dbReference type="NCBI Taxonomy" id="1095630"/>
    <lineage>
        <taxon>Eukaryota</taxon>
        <taxon>Fungi</taxon>
        <taxon>Dikarya</taxon>
        <taxon>Ascomycota</taxon>
        <taxon>Pezizomycotina</taxon>
        <taxon>Leotiomycetes</taxon>
        <taxon>Helotiales</taxon>
        <taxon>Hyaloscyphaceae</taxon>
        <taxon>Hyaloscypha</taxon>
        <taxon>Hyaloscypha bicolor</taxon>
    </lineage>
</organism>
<dbReference type="Gene3D" id="3.30.420.40">
    <property type="match status" value="1"/>
</dbReference>
<sequence length="959" mass="102206">MPSKLASYVIGIDVGGTNTDSVILQNESVLAWHKTATTSDIQQGVETAIAAVVKKAATPQCHVDCVKIGTTQFVNAVLEQDASKLDKVAVVRLCGPYSRGSPPFLDFPPRLRALMEGHFGYVDGGYQVDGTPISPLDPDQLREQASIIKTKGITSVVVVGIYSPSNPSQEDEARSILAAELGPGYDISCSSAIGRLGFLERENAGILNASLRRFARHVIAGFSYAVGKLGKCKLYITLNDGTLSKASTAAEYPVRCFSSGPTNSARGAASLARVESAYDSDDSEVLVVDVGGTTTDICALLKTGYPRQSSAFVKIAGVRTNFTIPDVHSIALGGGSICRVDRDRTAVGPDSATDLVFSNKFTDNLVPPSTKSAGLREISRALEEAIDLVKTKQGDAKVILVGGGSIIIGDRIAGVGEIIRPKYLEVANAVGAAIGKISGTVDKTVVPRGTTIDQELEDAKALAIERCIAAGGNKRTIELVEVETVPVSYVTNGATRLFVRVVGDLVEGYEEHQDSSQPHLNGDAYRKPTDFSSLRNGILNDHSLMSKGSSYDIVEHVDLRSYRPRIEGDLWYLSELDLQFLQDGTGVLGVGSCGEPYPVYLACLLALRNGGEIIIRRQDTLPDNAVVLVGGFMGSPSVYLERIPGLNEVTDAMQAAMKASGISTFDAVIPNEIGGMNAFEALLAAHRFNKATLDSDLVARAYPKVWQTVRCLHGIPITPAAVADGNGQQEIFQTSQDNFEAEDLMRGACTEFGSLSGMCINPIHGIEAKTLPRNSFSHAWTIGRSIALSRSQKLDPISALLKSERGILLFTGKIISVTRNIGSGFTRGSVLLSPLTDTSSPPSKTRPHTPTSSLLVDFENENLSATLRTPGQADKTLAVCPDLITFLDKANGAPLGISDYKYGLRVSVIALRAPPIWTSERGLEMGGPKAFGLDVAYKGVGSGEYEAPKSVWEMFGEGK</sequence>
<protein>
    <submittedName>
        <fullName evidence="5">DUF917-domain-containing protein</fullName>
    </submittedName>
</protein>
<dbReference type="STRING" id="1095630.A0A2J6TTS2"/>
<dbReference type="InterPro" id="IPR008040">
    <property type="entry name" value="Hydant_A_N"/>
</dbReference>
<keyword evidence="6" id="KW-1185">Reference proteome</keyword>
<name>A0A2J6TTS2_9HELO</name>
<evidence type="ECO:0000259" key="1">
    <source>
        <dbReference type="Pfam" id="PF01968"/>
    </source>
</evidence>
<dbReference type="InterPro" id="IPR002821">
    <property type="entry name" value="Hydantoinase_A"/>
</dbReference>
<evidence type="ECO:0000259" key="3">
    <source>
        <dbReference type="Pfam" id="PF06032"/>
    </source>
</evidence>
<dbReference type="Pfam" id="PF20906">
    <property type="entry name" value="S-Me-THD_C"/>
    <property type="match status" value="1"/>
</dbReference>
<proteinExistence type="predicted"/>
<feature type="domain" description="S-Me-THD-like C-terminal" evidence="4">
    <location>
        <begin position="737"/>
        <end position="939"/>
    </location>
</feature>
<dbReference type="Gene3D" id="2.40.390.10">
    <property type="entry name" value="CV3147-like"/>
    <property type="match status" value="1"/>
</dbReference>
<dbReference type="OrthoDB" id="5404895at2759"/>
<dbReference type="Proteomes" id="UP000235371">
    <property type="component" value="Unassembled WGS sequence"/>
</dbReference>
<dbReference type="Pfam" id="PF01968">
    <property type="entry name" value="Hydantoinase_A"/>
    <property type="match status" value="1"/>
</dbReference>
<dbReference type="InterPro" id="IPR010318">
    <property type="entry name" value="S-Me-THD_N"/>
</dbReference>
<feature type="domain" description="Hydantoinase A/oxoprolinase" evidence="1">
    <location>
        <begin position="201"/>
        <end position="352"/>
    </location>
</feature>
<feature type="domain" description="S-Me-THD N-terminal" evidence="3">
    <location>
        <begin position="577"/>
        <end position="733"/>
    </location>
</feature>
<dbReference type="InterPro" id="IPR043129">
    <property type="entry name" value="ATPase_NBD"/>
</dbReference>
<dbReference type="InterPro" id="IPR045079">
    <property type="entry name" value="Oxoprolinase-like"/>
</dbReference>
<dbReference type="Pfam" id="PF06032">
    <property type="entry name" value="S-Me-THD_N"/>
    <property type="match status" value="1"/>
</dbReference>